<evidence type="ECO:0000256" key="6">
    <source>
        <dbReference type="SAM" id="Phobius"/>
    </source>
</evidence>
<evidence type="ECO:0000256" key="2">
    <source>
        <dbReference type="ARBA" id="ARBA00022475"/>
    </source>
</evidence>
<evidence type="ECO:0000313" key="8">
    <source>
        <dbReference type="Proteomes" id="UP000503840"/>
    </source>
</evidence>
<feature type="transmembrane region" description="Helical" evidence="6">
    <location>
        <begin position="34"/>
        <end position="52"/>
    </location>
</feature>
<keyword evidence="4 6" id="KW-1133">Transmembrane helix</keyword>
<protein>
    <recommendedName>
        <fullName evidence="9">Transporter, LysE family</fullName>
    </recommendedName>
</protein>
<dbReference type="EMBL" id="BLVO01000005">
    <property type="protein sequence ID" value="GFM32371.1"/>
    <property type="molecule type" value="Genomic_DNA"/>
</dbReference>
<dbReference type="GO" id="GO:0005886">
    <property type="term" value="C:plasma membrane"/>
    <property type="evidence" value="ECO:0007669"/>
    <property type="project" value="UniProtKB-SubCell"/>
</dbReference>
<keyword evidence="8" id="KW-1185">Reference proteome</keyword>
<name>A0A7J0BGQ4_9BACT</name>
<evidence type="ECO:0000256" key="1">
    <source>
        <dbReference type="ARBA" id="ARBA00004651"/>
    </source>
</evidence>
<dbReference type="InterPro" id="IPR001123">
    <property type="entry name" value="LeuE-type"/>
</dbReference>
<feature type="transmembrane region" description="Helical" evidence="6">
    <location>
        <begin position="64"/>
        <end position="84"/>
    </location>
</feature>
<evidence type="ECO:0000256" key="3">
    <source>
        <dbReference type="ARBA" id="ARBA00022692"/>
    </source>
</evidence>
<accession>A0A7J0BGQ4</accession>
<sequence>MLHIFAYALGVMYTPGPVNILAFSQGLQGTFRPFLRFCAGVGIAMLILFLLLGYTGQMIIGPRILPFISLAGCLYIAHLAWKVWAVRPQLGESEDKSALTLGFRDGLCMQLLNPKAFIATLPIATIQFPAAQVTGAGILLLSCVLSFLAFGAPVTYAWLGKRMGRNIENAAFMQISNRIMAAMLLYVSASMAYEQVYCPLLRA</sequence>
<dbReference type="RefSeq" id="WP_174404077.1">
    <property type="nucleotide sequence ID" value="NZ_BLVO01000005.1"/>
</dbReference>
<dbReference type="Pfam" id="PF01810">
    <property type="entry name" value="LysE"/>
    <property type="match status" value="1"/>
</dbReference>
<dbReference type="AlphaFoldDB" id="A0A7J0BGQ4"/>
<organism evidence="7 8">
    <name type="scientific">Desulfovibrio subterraneus</name>
    <dbReference type="NCBI Taxonomy" id="2718620"/>
    <lineage>
        <taxon>Bacteria</taxon>
        <taxon>Pseudomonadati</taxon>
        <taxon>Thermodesulfobacteriota</taxon>
        <taxon>Desulfovibrionia</taxon>
        <taxon>Desulfovibrionales</taxon>
        <taxon>Desulfovibrionaceae</taxon>
        <taxon>Desulfovibrio</taxon>
    </lineage>
</organism>
<comment type="subcellular location">
    <subcellularLocation>
        <location evidence="1">Cell membrane</location>
        <topology evidence="1">Multi-pass membrane protein</topology>
    </subcellularLocation>
</comment>
<feature type="transmembrane region" description="Helical" evidence="6">
    <location>
        <begin position="138"/>
        <end position="159"/>
    </location>
</feature>
<proteinExistence type="predicted"/>
<dbReference type="GO" id="GO:0015171">
    <property type="term" value="F:amino acid transmembrane transporter activity"/>
    <property type="evidence" value="ECO:0007669"/>
    <property type="project" value="TreeGrafter"/>
</dbReference>
<dbReference type="PANTHER" id="PTHR30086">
    <property type="entry name" value="ARGININE EXPORTER PROTEIN ARGO"/>
    <property type="match status" value="1"/>
</dbReference>
<gene>
    <name evidence="7" type="ORF">DSM101010T_07360</name>
</gene>
<keyword evidence="2" id="KW-1003">Cell membrane</keyword>
<feature type="transmembrane region" description="Helical" evidence="6">
    <location>
        <begin position="171"/>
        <end position="193"/>
    </location>
</feature>
<dbReference type="Proteomes" id="UP000503840">
    <property type="component" value="Unassembled WGS sequence"/>
</dbReference>
<keyword evidence="3 6" id="KW-0812">Transmembrane</keyword>
<evidence type="ECO:0000256" key="4">
    <source>
        <dbReference type="ARBA" id="ARBA00022989"/>
    </source>
</evidence>
<keyword evidence="5 6" id="KW-0472">Membrane</keyword>
<evidence type="ECO:0008006" key="9">
    <source>
        <dbReference type="Google" id="ProtNLM"/>
    </source>
</evidence>
<evidence type="ECO:0000313" key="7">
    <source>
        <dbReference type="EMBL" id="GFM32371.1"/>
    </source>
</evidence>
<comment type="caution">
    <text evidence="7">The sequence shown here is derived from an EMBL/GenBank/DDBJ whole genome shotgun (WGS) entry which is preliminary data.</text>
</comment>
<dbReference type="PANTHER" id="PTHR30086:SF20">
    <property type="entry name" value="ARGININE EXPORTER PROTEIN ARGO-RELATED"/>
    <property type="match status" value="1"/>
</dbReference>
<reference evidence="7 8" key="1">
    <citation type="submission" date="2020-05" db="EMBL/GenBank/DDBJ databases">
        <title>Draft genome sequence of Desulfovibrio sp. strain HN2T.</title>
        <authorList>
            <person name="Ueno A."/>
            <person name="Tamazawa S."/>
            <person name="Tamamura S."/>
            <person name="Murakami T."/>
            <person name="Kiyama T."/>
            <person name="Inomata H."/>
            <person name="Amano Y."/>
            <person name="Miyakawa K."/>
            <person name="Tamaki H."/>
            <person name="Naganuma T."/>
            <person name="Kaneko K."/>
        </authorList>
    </citation>
    <scope>NUCLEOTIDE SEQUENCE [LARGE SCALE GENOMIC DNA]</scope>
    <source>
        <strain evidence="7 8">HN2</strain>
    </source>
</reference>
<evidence type="ECO:0000256" key="5">
    <source>
        <dbReference type="ARBA" id="ARBA00023136"/>
    </source>
</evidence>